<reference evidence="2" key="1">
    <citation type="journal article" date="2011" name="J. Bacteriol.">
        <title>Complete genome of the cellulolytic ruminal bacterium Ruminococcus albus 7.</title>
        <authorList>
            <person name="Suen G."/>
            <person name="Stevenson D.M."/>
            <person name="Bruce D.C."/>
            <person name="Chertkov O."/>
            <person name="Copeland A."/>
            <person name="Cheng J.F."/>
            <person name="Detter C."/>
            <person name="Detter J.C."/>
            <person name="Goodwin L.A."/>
            <person name="Han C.S."/>
            <person name="Hauser L.J."/>
            <person name="Ivanova N.N."/>
            <person name="Kyrpides N.C."/>
            <person name="Land M.L."/>
            <person name="Lapidus A."/>
            <person name="Lucas S."/>
            <person name="Ovchinnikova G."/>
            <person name="Pitluck S."/>
            <person name="Tapia R."/>
            <person name="Woyke T."/>
            <person name="Boyum J."/>
            <person name="Mead D."/>
            <person name="Weimer P.J."/>
        </authorList>
    </citation>
    <scope>NUCLEOTIDE SEQUENCE [LARGE SCALE GENOMIC DNA]</scope>
    <source>
        <strain evidence="2">ATCC 27210 / DSM 20455 / JCM 14654 / NCDO 2250 / 7</strain>
        <plasmid evidence="2">pRUMAL01</plasmid>
    </source>
</reference>
<dbReference type="HOGENOM" id="CLU_2452767_0_0_9"/>
<geneLocation type="plasmid" evidence="1 2">
    <name>pRUMAL01</name>
</geneLocation>
<proteinExistence type="predicted"/>
<dbReference type="AlphaFoldDB" id="E6UJF0"/>
<accession>E6UJF0</accession>
<keyword evidence="1" id="KW-0614">Plasmid</keyword>
<evidence type="ECO:0000313" key="2">
    <source>
        <dbReference type="Proteomes" id="UP000006919"/>
    </source>
</evidence>
<gene>
    <name evidence="1" type="ordered locus">Rumal_3334</name>
</gene>
<organism evidence="1 2">
    <name type="scientific">Ruminococcus albus (strain ATCC 27210 / DSM 20455 / JCM 14654 / NCDO 2250 / 7)</name>
    <dbReference type="NCBI Taxonomy" id="697329"/>
    <lineage>
        <taxon>Bacteria</taxon>
        <taxon>Bacillati</taxon>
        <taxon>Bacillota</taxon>
        <taxon>Clostridia</taxon>
        <taxon>Eubacteriales</taxon>
        <taxon>Oscillospiraceae</taxon>
        <taxon>Ruminococcus</taxon>
    </lineage>
</organism>
<protein>
    <submittedName>
        <fullName evidence="1">Uncharacterized protein</fullName>
    </submittedName>
</protein>
<name>E6UJF0_RUMA7</name>
<dbReference type="RefSeq" id="WP_013483346.1">
    <property type="nucleotide sequence ID" value="NC_014824.1"/>
</dbReference>
<dbReference type="EMBL" id="CP002404">
    <property type="protein sequence ID" value="ADU23796.1"/>
    <property type="molecule type" value="Genomic_DNA"/>
</dbReference>
<sequence>MYYITRSDYNKIVSGFKIKPLSLPPLSFAKELNENFAMYIGWALWIESYLPENPDPEELKVSEMIRGFLKRNLTVVEDDKSRDLVKKEW</sequence>
<dbReference type="KEGG" id="ral:Rumal_3334"/>
<evidence type="ECO:0000313" key="1">
    <source>
        <dbReference type="EMBL" id="ADU23796.1"/>
    </source>
</evidence>
<dbReference type="Proteomes" id="UP000006919">
    <property type="component" value="Plasmid pRUMAL01"/>
</dbReference>